<dbReference type="GO" id="GO:0140662">
    <property type="term" value="F:ATP-dependent protein folding chaperone"/>
    <property type="evidence" value="ECO:0007669"/>
    <property type="project" value="InterPro"/>
</dbReference>
<evidence type="ECO:0000256" key="2">
    <source>
        <dbReference type="ARBA" id="ARBA00022840"/>
    </source>
</evidence>
<evidence type="ECO:0000256" key="1">
    <source>
        <dbReference type="ARBA" id="ARBA00022741"/>
    </source>
</evidence>
<dbReference type="PRINTS" id="PR00300">
    <property type="entry name" value="CLPPROTEASEA"/>
</dbReference>
<dbReference type="SMART" id="SM00382">
    <property type="entry name" value="AAA"/>
    <property type="match status" value="1"/>
</dbReference>
<dbReference type="GO" id="GO:0016887">
    <property type="term" value="F:ATP hydrolysis activity"/>
    <property type="evidence" value="ECO:0007669"/>
    <property type="project" value="InterPro"/>
</dbReference>
<dbReference type="Gene3D" id="1.10.8.60">
    <property type="match status" value="1"/>
</dbReference>
<dbReference type="PANTHER" id="PTHR48102">
    <property type="entry name" value="ATP-DEPENDENT CLP PROTEASE ATP-BINDING SUBUNIT CLPX-LIKE, MITOCHONDRIAL-RELATED"/>
    <property type="match status" value="1"/>
</dbReference>
<dbReference type="InterPro" id="IPR027417">
    <property type="entry name" value="P-loop_NTPase"/>
</dbReference>
<evidence type="ECO:0000259" key="4">
    <source>
        <dbReference type="SMART" id="SM01086"/>
    </source>
</evidence>
<dbReference type="Pfam" id="PF07724">
    <property type="entry name" value="AAA_2"/>
    <property type="match status" value="1"/>
</dbReference>
<dbReference type="InterPro" id="IPR004487">
    <property type="entry name" value="Clp_protease_ATP-bd_su_ClpX"/>
</dbReference>
<keyword evidence="1" id="KW-0547">Nucleotide-binding</keyword>
<comment type="caution">
    <text evidence="5">The sequence shown here is derived from an EMBL/GenBank/DDBJ whole genome shotgun (WGS) entry which is preliminary data.</text>
</comment>
<keyword evidence="2" id="KW-0067">ATP-binding</keyword>
<dbReference type="PANTHER" id="PTHR48102:SF7">
    <property type="entry name" value="ATP-DEPENDENT CLP PROTEASE ATP-BINDING SUBUNIT CLPX-LIKE, MITOCHONDRIAL"/>
    <property type="match status" value="1"/>
</dbReference>
<protein>
    <recommendedName>
        <fullName evidence="7">ATP-dependent Clp protease ATP-binding subunit ClpX</fullName>
    </recommendedName>
</protein>
<feature type="domain" description="Clp ATPase C-terminal" evidence="4">
    <location>
        <begin position="404"/>
        <end position="494"/>
    </location>
</feature>
<dbReference type="GO" id="GO:0005759">
    <property type="term" value="C:mitochondrial matrix"/>
    <property type="evidence" value="ECO:0007669"/>
    <property type="project" value="TreeGrafter"/>
</dbReference>
<dbReference type="EMBL" id="JAMWBK010000004">
    <property type="protein sequence ID" value="KAJ8906078.1"/>
    <property type="molecule type" value="Genomic_DNA"/>
</dbReference>
<dbReference type="GO" id="GO:0051082">
    <property type="term" value="F:unfolded protein binding"/>
    <property type="evidence" value="ECO:0007669"/>
    <property type="project" value="InterPro"/>
</dbReference>
<evidence type="ECO:0000313" key="5">
    <source>
        <dbReference type="EMBL" id="KAJ8906078.1"/>
    </source>
</evidence>
<evidence type="ECO:0008006" key="7">
    <source>
        <dbReference type="Google" id="ProtNLM"/>
    </source>
</evidence>
<proteinExistence type="predicted"/>
<evidence type="ECO:0000259" key="3">
    <source>
        <dbReference type="SMART" id="SM00382"/>
    </source>
</evidence>
<dbReference type="Gene3D" id="3.40.50.300">
    <property type="entry name" value="P-loop containing nucleotide triphosphate hydrolases"/>
    <property type="match status" value="1"/>
</dbReference>
<dbReference type="InterPro" id="IPR001270">
    <property type="entry name" value="ClpA/B"/>
</dbReference>
<dbReference type="SUPFAM" id="SSF52540">
    <property type="entry name" value="P-loop containing nucleoside triphosphate hydrolases"/>
    <property type="match status" value="1"/>
</dbReference>
<dbReference type="GO" id="GO:0005524">
    <property type="term" value="F:ATP binding"/>
    <property type="evidence" value="ECO:0007669"/>
    <property type="project" value="UniProtKB-KW"/>
</dbReference>
<gene>
    <name evidence="5" type="ORF">NDN08_002577</name>
</gene>
<reference evidence="5 6" key="1">
    <citation type="journal article" date="2023" name="Nat. Commun.">
        <title>Origin of minicircular mitochondrial genomes in red algae.</title>
        <authorList>
            <person name="Lee Y."/>
            <person name="Cho C.H."/>
            <person name="Lee Y.M."/>
            <person name="Park S.I."/>
            <person name="Yang J.H."/>
            <person name="West J.A."/>
            <person name="Bhattacharya D."/>
            <person name="Yoon H.S."/>
        </authorList>
    </citation>
    <scope>NUCLEOTIDE SEQUENCE [LARGE SCALE GENOMIC DNA]</scope>
    <source>
        <strain evidence="5 6">CCMP1338</strain>
        <tissue evidence="5">Whole cell</tissue>
    </source>
</reference>
<dbReference type="AlphaFoldDB" id="A0AAV8UU65"/>
<feature type="domain" description="AAA+ ATPase" evidence="3">
    <location>
        <begin position="205"/>
        <end position="357"/>
    </location>
</feature>
<sequence length="531" mass="57657">MYLAKLQRAYAGGSALGLGRRYLALSSANGGGATAASGGASAAVKKTAASKARSDAKEEAEKKKVTGELDPVKEAISLLPMPKSIREGLDDYVVGQDKAKKVLSVAVYNHYKRVTLIDVGKNCGKEKTGSPSGHEVQSTSAIVDVSSQGLADVNREPVTKRHSGDSLWMRDRPRYQSYSYDSGVSVTTLQNPVTELPTINGVELEKSNILIMGPTGTGKTLLARCLARHMRVPFVLVDATTLTQAGYVGEDVEGILYKLLQAADFNVPLAQKGVVYIDEIDKCAKKMANMSITRDVSGEGVQQALLKMMEGTIVNVPEKGGRKNPRGECIPIDTTNILFICGGSFAGLETVIERRVEQNMAYNTRYAPRLEELLDQVESGDLVSFGIIPELVGRLPVMVNLNHLNLDDLMSVLVEPRNAILKQYRQLFALDGLDLHCTEEAIRLIAGKALQKKTGARGLRQIMESTLLDAMYELPGREDVRSVVIDSDESSDALWLNLLAPETSFASYLEKKQEEASSMYKATNAPEEAVV</sequence>
<dbReference type="Pfam" id="PF10431">
    <property type="entry name" value="ClpB_D2-small"/>
    <property type="match status" value="1"/>
</dbReference>
<dbReference type="CDD" id="cd19497">
    <property type="entry name" value="RecA-like_ClpX"/>
    <property type="match status" value="1"/>
</dbReference>
<dbReference type="InterPro" id="IPR003593">
    <property type="entry name" value="AAA+_ATPase"/>
</dbReference>
<dbReference type="NCBIfam" id="NF003745">
    <property type="entry name" value="PRK05342.1"/>
    <property type="match status" value="1"/>
</dbReference>
<dbReference type="InterPro" id="IPR003959">
    <property type="entry name" value="ATPase_AAA_core"/>
</dbReference>
<accession>A0AAV8UU65</accession>
<dbReference type="GO" id="GO:0051603">
    <property type="term" value="P:proteolysis involved in protein catabolic process"/>
    <property type="evidence" value="ECO:0007669"/>
    <property type="project" value="TreeGrafter"/>
</dbReference>
<dbReference type="FunFam" id="1.10.8.60:FF:000002">
    <property type="entry name" value="ATP-dependent Clp protease ATP-binding subunit ClpX"/>
    <property type="match status" value="1"/>
</dbReference>
<dbReference type="InterPro" id="IPR019489">
    <property type="entry name" value="Clp_ATPase_C"/>
</dbReference>
<name>A0AAV8UU65_9RHOD</name>
<evidence type="ECO:0000313" key="6">
    <source>
        <dbReference type="Proteomes" id="UP001157974"/>
    </source>
</evidence>
<dbReference type="NCBIfam" id="TIGR00382">
    <property type="entry name" value="clpX"/>
    <property type="match status" value="1"/>
</dbReference>
<dbReference type="SMART" id="SM01086">
    <property type="entry name" value="ClpB_D2-small"/>
    <property type="match status" value="1"/>
</dbReference>
<dbReference type="Proteomes" id="UP001157974">
    <property type="component" value="Unassembled WGS sequence"/>
</dbReference>
<keyword evidence="6" id="KW-1185">Reference proteome</keyword>
<dbReference type="InterPro" id="IPR050052">
    <property type="entry name" value="ATP-dep_Clp_protease_ClpX"/>
</dbReference>
<organism evidence="5 6">
    <name type="scientific">Rhodosorus marinus</name>
    <dbReference type="NCBI Taxonomy" id="101924"/>
    <lineage>
        <taxon>Eukaryota</taxon>
        <taxon>Rhodophyta</taxon>
        <taxon>Stylonematophyceae</taxon>
        <taxon>Stylonematales</taxon>
        <taxon>Stylonemataceae</taxon>
        <taxon>Rhodosorus</taxon>
    </lineage>
</organism>